<dbReference type="AlphaFoldDB" id="R7TQR1"/>
<dbReference type="SUPFAM" id="SSF53383">
    <property type="entry name" value="PLP-dependent transferases"/>
    <property type="match status" value="1"/>
</dbReference>
<dbReference type="Gene3D" id="3.90.1150.10">
    <property type="entry name" value="Aspartate Aminotransferase, domain 1"/>
    <property type="match status" value="1"/>
</dbReference>
<keyword evidence="1" id="KW-0663">Pyridoxal phosphate</keyword>
<evidence type="ECO:0000256" key="1">
    <source>
        <dbReference type="ARBA" id="ARBA00022898"/>
    </source>
</evidence>
<dbReference type="EMBL" id="AMQN01002326">
    <property type="status" value="NOT_ANNOTATED_CDS"/>
    <property type="molecule type" value="Genomic_DNA"/>
</dbReference>
<dbReference type="STRING" id="283909.R7TQR1"/>
<reference evidence="5" key="1">
    <citation type="submission" date="2012-12" db="EMBL/GenBank/DDBJ databases">
        <authorList>
            <person name="Hellsten U."/>
            <person name="Grimwood J."/>
            <person name="Chapman J.A."/>
            <person name="Shapiro H."/>
            <person name="Aerts A."/>
            <person name="Otillar R.P."/>
            <person name="Terry A.Y."/>
            <person name="Boore J.L."/>
            <person name="Simakov O."/>
            <person name="Marletaz F."/>
            <person name="Cho S.-J."/>
            <person name="Edsinger-Gonzales E."/>
            <person name="Havlak P."/>
            <person name="Kuo D.-H."/>
            <person name="Larsson T."/>
            <person name="Lv J."/>
            <person name="Arendt D."/>
            <person name="Savage R."/>
            <person name="Osoegawa K."/>
            <person name="de Jong P."/>
            <person name="Lindberg D.R."/>
            <person name="Seaver E.C."/>
            <person name="Weisblat D.A."/>
            <person name="Putnam N.H."/>
            <person name="Grigoriev I.V."/>
            <person name="Rokhsar D.S."/>
        </authorList>
    </citation>
    <scope>NUCLEOTIDE SEQUENCE</scope>
    <source>
        <strain evidence="5">I ESC-2004</strain>
    </source>
</reference>
<dbReference type="HOGENOM" id="CLU_003433_3_1_1"/>
<dbReference type="InterPro" id="IPR015422">
    <property type="entry name" value="PyrdxlP-dep_Trfase_small"/>
</dbReference>
<dbReference type="InterPro" id="IPR015421">
    <property type="entry name" value="PyrdxlP-dep_Trfase_major"/>
</dbReference>
<evidence type="ECO:0000313" key="3">
    <source>
        <dbReference type="EMBL" id="ELT96263.1"/>
    </source>
</evidence>
<reference evidence="3 5" key="2">
    <citation type="journal article" date="2013" name="Nature">
        <title>Insights into bilaterian evolution from three spiralian genomes.</title>
        <authorList>
            <person name="Simakov O."/>
            <person name="Marletaz F."/>
            <person name="Cho S.J."/>
            <person name="Edsinger-Gonzales E."/>
            <person name="Havlak P."/>
            <person name="Hellsten U."/>
            <person name="Kuo D.H."/>
            <person name="Larsson T."/>
            <person name="Lv J."/>
            <person name="Arendt D."/>
            <person name="Savage R."/>
            <person name="Osoegawa K."/>
            <person name="de Jong P."/>
            <person name="Grimwood J."/>
            <person name="Chapman J.A."/>
            <person name="Shapiro H."/>
            <person name="Aerts A."/>
            <person name="Otillar R.P."/>
            <person name="Terry A.Y."/>
            <person name="Boore J.L."/>
            <person name="Grigoriev I.V."/>
            <person name="Lindberg D.R."/>
            <person name="Seaver E.C."/>
            <person name="Weisblat D.A."/>
            <person name="Putnam N.H."/>
            <person name="Rokhsar D.S."/>
        </authorList>
    </citation>
    <scope>NUCLEOTIDE SEQUENCE</scope>
    <source>
        <strain evidence="3 5">I ESC-2004</strain>
    </source>
</reference>
<dbReference type="Proteomes" id="UP000014760">
    <property type="component" value="Unassembled WGS sequence"/>
</dbReference>
<keyword evidence="5" id="KW-1185">Reference proteome</keyword>
<organism evidence="3">
    <name type="scientific">Capitella teleta</name>
    <name type="common">Polychaete worm</name>
    <dbReference type="NCBI Taxonomy" id="283909"/>
    <lineage>
        <taxon>Eukaryota</taxon>
        <taxon>Metazoa</taxon>
        <taxon>Spiralia</taxon>
        <taxon>Lophotrochozoa</taxon>
        <taxon>Annelida</taxon>
        <taxon>Polychaeta</taxon>
        <taxon>Sedentaria</taxon>
        <taxon>Scolecida</taxon>
        <taxon>Capitellidae</taxon>
        <taxon>Capitella</taxon>
    </lineage>
</organism>
<gene>
    <name evidence="3" type="ORF">CAPTEDRAFT_209775</name>
</gene>
<proteinExistence type="predicted"/>
<dbReference type="PANTHER" id="PTHR43092:SF2">
    <property type="entry name" value="HERCYNYLCYSTEINE SULFOXIDE LYASE"/>
    <property type="match status" value="1"/>
</dbReference>
<dbReference type="OrthoDB" id="5978656at2759"/>
<evidence type="ECO:0000313" key="5">
    <source>
        <dbReference type="Proteomes" id="UP000014760"/>
    </source>
</evidence>
<evidence type="ECO:0000313" key="4">
    <source>
        <dbReference type="EnsemblMetazoa" id="CapteP209775"/>
    </source>
</evidence>
<evidence type="ECO:0000259" key="2">
    <source>
        <dbReference type="Pfam" id="PF00266"/>
    </source>
</evidence>
<reference evidence="4" key="3">
    <citation type="submission" date="2015-06" db="UniProtKB">
        <authorList>
            <consortium name="EnsemblMetazoa"/>
        </authorList>
    </citation>
    <scope>IDENTIFICATION</scope>
</reference>
<dbReference type="InterPro" id="IPR015424">
    <property type="entry name" value="PyrdxlP-dep_Trfase"/>
</dbReference>
<dbReference type="EMBL" id="KB308885">
    <property type="protein sequence ID" value="ELT96263.1"/>
    <property type="molecule type" value="Genomic_DNA"/>
</dbReference>
<dbReference type="InterPro" id="IPR000192">
    <property type="entry name" value="Aminotrans_V_dom"/>
</dbReference>
<dbReference type="PANTHER" id="PTHR43092">
    <property type="entry name" value="L-CYSTEINE DESULFHYDRASE"/>
    <property type="match status" value="1"/>
</dbReference>
<protein>
    <recommendedName>
        <fullName evidence="2">Aminotransferase class V domain-containing protein</fullName>
    </recommendedName>
</protein>
<feature type="domain" description="Aminotransferase class V" evidence="2">
    <location>
        <begin position="122"/>
        <end position="298"/>
    </location>
</feature>
<dbReference type="Pfam" id="PF00266">
    <property type="entry name" value="Aminotran_5"/>
    <property type="match status" value="1"/>
</dbReference>
<dbReference type="OMA" id="DDHRANG"/>
<accession>R7TQR1</accession>
<dbReference type="Gene3D" id="3.40.640.10">
    <property type="entry name" value="Type I PLP-dependent aspartate aminotransferase-like (Major domain)"/>
    <property type="match status" value="1"/>
</dbReference>
<sequence>MALKMAENKSSANLTKRDFGSFHASNVEELVSMSEEEYLPPPFPFEQPNFLHFAKHFPVGSEAKKELFFIEEETTFLNHGAFGAVMKASLQVAQKWQVHIEKQPLRFFDRELLPHLAFVTRRLAKFVGCDATDLVLVPNATTATNTVLSSLNLKPGERVFFLSCEYGAVKKNLEKLRDDTGVITQQACVKFPLASQEHLLDLVRSQLLPNTCVAIFDHVPSNCPFVMPIKELTAICHENGTRILVDGAHALGCMTLDLRSLGVDYYTSNAHKWFSAPKGAAFLFVQRDLQKQTRPLIISHGFGSGFSSEFIWSGLRDYSPFLAMHTILDFHEAVGSEKIYQQMLTLTHDAGLHRSFGFFISSIPLTCVQLPDAMYSKYPAVQYSHAECIQNALFHRFNIEVPIKAIDGHLYVRISCHIHNCIEEYQLLAECICTLTEEQYLYVNIPI</sequence>
<dbReference type="EnsemblMetazoa" id="CapteT209775">
    <property type="protein sequence ID" value="CapteP209775"/>
    <property type="gene ID" value="CapteG209775"/>
</dbReference>
<name>R7TQR1_CAPTE</name>